<organism evidence="1 2">
    <name type="scientific">Candidatus Wildermuthbacteria bacterium RIFCSPLOWO2_01_FULL_48_16</name>
    <dbReference type="NCBI Taxonomy" id="1802461"/>
    <lineage>
        <taxon>Bacteria</taxon>
        <taxon>Candidatus Wildermuthiibacteriota</taxon>
    </lineage>
</organism>
<dbReference type="EMBL" id="MHUG01000009">
    <property type="protein sequence ID" value="OHA73673.1"/>
    <property type="molecule type" value="Genomic_DNA"/>
</dbReference>
<sequence>MKILYSPQFARDYRKLPYEIKEKAKEREKIFIENPFDQRLKTHRLHGRFREFWAFSVDYRFRIIFRFLGEKEVRFYAVDDHSVYKRF</sequence>
<accession>A0A1G2RLE3</accession>
<dbReference type="STRING" id="1802461.A3B24_01995"/>
<evidence type="ECO:0008006" key="3">
    <source>
        <dbReference type="Google" id="ProtNLM"/>
    </source>
</evidence>
<comment type="caution">
    <text evidence="1">The sequence shown here is derived from an EMBL/GenBank/DDBJ whole genome shotgun (WGS) entry which is preliminary data.</text>
</comment>
<evidence type="ECO:0000313" key="1">
    <source>
        <dbReference type="EMBL" id="OHA73673.1"/>
    </source>
</evidence>
<dbReference type="Gene3D" id="3.30.2310.20">
    <property type="entry name" value="RelE-like"/>
    <property type="match status" value="1"/>
</dbReference>
<dbReference type="InterPro" id="IPR035093">
    <property type="entry name" value="RelE/ParE_toxin_dom_sf"/>
</dbReference>
<dbReference type="Proteomes" id="UP000176917">
    <property type="component" value="Unassembled WGS sequence"/>
</dbReference>
<proteinExistence type="predicted"/>
<protein>
    <recommendedName>
        <fullName evidence="3">Type II toxin-antitoxin system mRNA interferase toxin, RelE/StbE family</fullName>
    </recommendedName>
</protein>
<gene>
    <name evidence="1" type="ORF">A3B24_01995</name>
</gene>
<reference evidence="1 2" key="1">
    <citation type="journal article" date="2016" name="Nat. Commun.">
        <title>Thousands of microbial genomes shed light on interconnected biogeochemical processes in an aquifer system.</title>
        <authorList>
            <person name="Anantharaman K."/>
            <person name="Brown C.T."/>
            <person name="Hug L.A."/>
            <person name="Sharon I."/>
            <person name="Castelle C.J."/>
            <person name="Probst A.J."/>
            <person name="Thomas B.C."/>
            <person name="Singh A."/>
            <person name="Wilkins M.J."/>
            <person name="Karaoz U."/>
            <person name="Brodie E.L."/>
            <person name="Williams K.H."/>
            <person name="Hubbard S.S."/>
            <person name="Banfield J.F."/>
        </authorList>
    </citation>
    <scope>NUCLEOTIDE SEQUENCE [LARGE SCALE GENOMIC DNA]</scope>
</reference>
<dbReference type="AlphaFoldDB" id="A0A1G2RLE3"/>
<dbReference type="SUPFAM" id="SSF143011">
    <property type="entry name" value="RelE-like"/>
    <property type="match status" value="1"/>
</dbReference>
<evidence type="ECO:0000313" key="2">
    <source>
        <dbReference type="Proteomes" id="UP000176917"/>
    </source>
</evidence>
<name>A0A1G2RLE3_9BACT</name>